<dbReference type="Proteomes" id="UP001211894">
    <property type="component" value="Unassembled WGS sequence"/>
</dbReference>
<reference evidence="2 3" key="1">
    <citation type="submission" date="2023-01" db="EMBL/GenBank/DDBJ databases">
        <title>Bacillus changyiensis sp. nov., isolated from a coastal deposit.</title>
        <authorList>
            <person name="Xiao G."/>
            <person name="Lai Q."/>
            <person name="Hu Z."/>
            <person name="Shao Z."/>
        </authorList>
    </citation>
    <scope>NUCLEOTIDE SEQUENCE [LARGE SCALE GENOMIC DNA]</scope>
    <source>
        <strain evidence="2 3">CLL-7-23</strain>
    </source>
</reference>
<gene>
    <name evidence="2" type="ORF">PJ311_11785</name>
</gene>
<keyword evidence="1" id="KW-1133">Transmembrane helix</keyword>
<dbReference type="InterPro" id="IPR010288">
    <property type="entry name" value="EcsB_ABC"/>
</dbReference>
<dbReference type="RefSeq" id="WP_271341132.1">
    <property type="nucleotide sequence ID" value="NZ_JAQKAB010000007.1"/>
</dbReference>
<keyword evidence="1" id="KW-0472">Membrane</keyword>
<name>A0ABT4X4S0_9BACI</name>
<feature type="transmembrane region" description="Helical" evidence="1">
    <location>
        <begin position="21"/>
        <end position="47"/>
    </location>
</feature>
<dbReference type="EMBL" id="JAQKAB010000007">
    <property type="protein sequence ID" value="MDA7027289.1"/>
    <property type="molecule type" value="Genomic_DNA"/>
</dbReference>
<evidence type="ECO:0000313" key="3">
    <source>
        <dbReference type="Proteomes" id="UP001211894"/>
    </source>
</evidence>
<evidence type="ECO:0000313" key="2">
    <source>
        <dbReference type="EMBL" id="MDA7027289.1"/>
    </source>
</evidence>
<accession>A0ABT4X4S0</accession>
<protein>
    <submittedName>
        <fullName evidence="2">ABC transporter permease</fullName>
    </submittedName>
</protein>
<keyword evidence="1" id="KW-0812">Transmembrane</keyword>
<keyword evidence="3" id="KW-1185">Reference proteome</keyword>
<feature type="transmembrane region" description="Helical" evidence="1">
    <location>
        <begin position="167"/>
        <end position="197"/>
    </location>
</feature>
<sequence length="382" mass="44326">MNGRKLFLTRLKADYRYQLRVLGSVIDWTIALYLILPVIAIGGYQYFSLLNGSVLSTGVWFSKLILLIPSIFTLFGSIRTLLMEADQLYLLQKKTLIVEIKRCGAIYCLLIQICKWLVLLALFIPILVKLFPFNLFDCITIFFFYFSVNLFIIAVKRRCVVRNTKKFGQILAIFFGACAVVLSTSVYFILIVGLLLATTAVKIYFDSLSHLFVFYQEVENEMKHKLRFVNLILLLNQDGSVPKLKRKTRAKKPRLLFTKSQKLFKTRTIQNGYREVFFKVFLRHDDYKGQLFRIIGGFTALIILGPIWMKLMALLLFAYVYHHLISIQFDQVMEHSYLLGADHDSDAFYKAKRNCINWLYYPGLIWCCLVSIISTFVGVSLF</sequence>
<proteinExistence type="predicted"/>
<feature type="transmembrane region" description="Helical" evidence="1">
    <location>
        <begin position="103"/>
        <end position="127"/>
    </location>
</feature>
<feature type="transmembrane region" description="Helical" evidence="1">
    <location>
        <begin position="133"/>
        <end position="155"/>
    </location>
</feature>
<feature type="transmembrane region" description="Helical" evidence="1">
    <location>
        <begin position="358"/>
        <end position="381"/>
    </location>
</feature>
<feature type="transmembrane region" description="Helical" evidence="1">
    <location>
        <begin position="59"/>
        <end position="82"/>
    </location>
</feature>
<feature type="transmembrane region" description="Helical" evidence="1">
    <location>
        <begin position="291"/>
        <end position="321"/>
    </location>
</feature>
<evidence type="ECO:0000256" key="1">
    <source>
        <dbReference type="SAM" id="Phobius"/>
    </source>
</evidence>
<comment type="caution">
    <text evidence="2">The sequence shown here is derived from an EMBL/GenBank/DDBJ whole genome shotgun (WGS) entry which is preliminary data.</text>
</comment>
<organism evidence="2 3">
    <name type="scientific">Bacillus changyiensis</name>
    <dbReference type="NCBI Taxonomy" id="3004103"/>
    <lineage>
        <taxon>Bacteria</taxon>
        <taxon>Bacillati</taxon>
        <taxon>Bacillota</taxon>
        <taxon>Bacilli</taxon>
        <taxon>Bacillales</taxon>
        <taxon>Bacillaceae</taxon>
        <taxon>Bacillus</taxon>
    </lineage>
</organism>
<dbReference type="Pfam" id="PF05975">
    <property type="entry name" value="EcsB"/>
    <property type="match status" value="1"/>
</dbReference>